<feature type="domain" description="SWIM-type" evidence="3">
    <location>
        <begin position="96"/>
        <end position="129"/>
    </location>
</feature>
<keyword evidence="1" id="KW-0862">Zinc</keyword>
<dbReference type="InterPro" id="IPR007527">
    <property type="entry name" value="Znf_SWIM"/>
</dbReference>
<feature type="compositionally biased region" description="Basic residues" evidence="2">
    <location>
        <begin position="470"/>
        <end position="485"/>
    </location>
</feature>
<dbReference type="Proteomes" id="UP000054321">
    <property type="component" value="Unassembled WGS sequence"/>
</dbReference>
<name>A0A0C3D0L4_OIDMZ</name>
<dbReference type="OrthoDB" id="5387895at2759"/>
<gene>
    <name evidence="4" type="ORF">OIDMADRAFT_142616</name>
</gene>
<organism evidence="4 5">
    <name type="scientific">Oidiodendron maius (strain Zn)</name>
    <dbReference type="NCBI Taxonomy" id="913774"/>
    <lineage>
        <taxon>Eukaryota</taxon>
        <taxon>Fungi</taxon>
        <taxon>Dikarya</taxon>
        <taxon>Ascomycota</taxon>
        <taxon>Pezizomycotina</taxon>
        <taxon>Leotiomycetes</taxon>
        <taxon>Leotiomycetes incertae sedis</taxon>
        <taxon>Myxotrichaceae</taxon>
        <taxon>Oidiodendron</taxon>
    </lineage>
</organism>
<feature type="compositionally biased region" description="Low complexity" evidence="2">
    <location>
        <begin position="1"/>
        <end position="17"/>
    </location>
</feature>
<dbReference type="GO" id="GO:0008270">
    <property type="term" value="F:zinc ion binding"/>
    <property type="evidence" value="ECO:0007669"/>
    <property type="project" value="UniProtKB-KW"/>
</dbReference>
<accession>A0A0C3D0L4</accession>
<evidence type="ECO:0000259" key="3">
    <source>
        <dbReference type="PROSITE" id="PS50966"/>
    </source>
</evidence>
<evidence type="ECO:0000313" key="4">
    <source>
        <dbReference type="EMBL" id="KIN04794.1"/>
    </source>
</evidence>
<keyword evidence="1" id="KW-0863">Zinc-finger</keyword>
<dbReference type="InParanoid" id="A0A0C3D0L4"/>
<feature type="region of interest" description="Disordered" evidence="2">
    <location>
        <begin position="1"/>
        <end position="57"/>
    </location>
</feature>
<feature type="region of interest" description="Disordered" evidence="2">
    <location>
        <begin position="454"/>
        <end position="485"/>
    </location>
</feature>
<dbReference type="PROSITE" id="PS50966">
    <property type="entry name" value="ZF_SWIM"/>
    <property type="match status" value="1"/>
</dbReference>
<dbReference type="AlphaFoldDB" id="A0A0C3D0L4"/>
<evidence type="ECO:0000256" key="1">
    <source>
        <dbReference type="PROSITE-ProRule" id="PRU00325"/>
    </source>
</evidence>
<feature type="compositionally biased region" description="Acidic residues" evidence="2">
    <location>
        <begin position="47"/>
        <end position="56"/>
    </location>
</feature>
<evidence type="ECO:0000313" key="5">
    <source>
        <dbReference type="Proteomes" id="UP000054321"/>
    </source>
</evidence>
<keyword evidence="1" id="KW-0479">Metal-binding</keyword>
<dbReference type="HOGENOM" id="CLU_555526_0_0_1"/>
<proteinExistence type="predicted"/>
<protein>
    <recommendedName>
        <fullName evidence="3">SWIM-type domain-containing protein</fullName>
    </recommendedName>
</protein>
<dbReference type="EMBL" id="KN832872">
    <property type="protein sequence ID" value="KIN04794.1"/>
    <property type="molecule type" value="Genomic_DNA"/>
</dbReference>
<reference evidence="5" key="2">
    <citation type="submission" date="2015-01" db="EMBL/GenBank/DDBJ databases">
        <title>Evolutionary Origins and Diversification of the Mycorrhizal Mutualists.</title>
        <authorList>
            <consortium name="DOE Joint Genome Institute"/>
            <consortium name="Mycorrhizal Genomics Consortium"/>
            <person name="Kohler A."/>
            <person name="Kuo A."/>
            <person name="Nagy L.G."/>
            <person name="Floudas D."/>
            <person name="Copeland A."/>
            <person name="Barry K.W."/>
            <person name="Cichocki N."/>
            <person name="Veneault-Fourrey C."/>
            <person name="LaButti K."/>
            <person name="Lindquist E.A."/>
            <person name="Lipzen A."/>
            <person name="Lundell T."/>
            <person name="Morin E."/>
            <person name="Murat C."/>
            <person name="Riley R."/>
            <person name="Ohm R."/>
            <person name="Sun H."/>
            <person name="Tunlid A."/>
            <person name="Henrissat B."/>
            <person name="Grigoriev I.V."/>
            <person name="Hibbett D.S."/>
            <person name="Martin F."/>
        </authorList>
    </citation>
    <scope>NUCLEOTIDE SEQUENCE [LARGE SCALE GENOMIC DNA]</scope>
    <source>
        <strain evidence="5">Zn</strain>
    </source>
</reference>
<keyword evidence="5" id="KW-1185">Reference proteome</keyword>
<sequence length="485" mass="54415">MTGPISSFSKLSLSDTSMQSSRGQGRGQLPHTSEGPASPDEALSHSEEEEEEEETPAVDRIFALDHCRPHGMPEDGRPPSSPRFAFQIAEAHVRRYGVRISAANPRSTICSCDEGGVCRHGHWLLKQLDRTGLQESGGTDANLFRYLEQKGLETVCDTLNWEFRGGLTNSESDIDSDDPDEPEDQRWELKRKLPASRILRQTRGSLKERCDTVRDIMGTLCSEPAEDYRPDIFDTEDDITLRTIVVPGDLGGTFSRWLLQDDESFLRLKPLIPRDMRASAYFSIMNSKANNACELMDQYAQSGQRLGEVVHHDVAWCAQTLINVVNSVGRNITKRQPLSHLSRKEASTTLVSILREVVNRNKDVYQDDRLPRRRPHGEQQTNRNLYQRLIGSGSPTNPAGPMFILRDLQDLPEAQPFVEILEEILGKIQTIGWGPAPHAYREKLKAIIARLKGSPEPITPIAGPSSTTPGKRRASSMDRKNKRMK</sequence>
<reference evidence="4 5" key="1">
    <citation type="submission" date="2014-04" db="EMBL/GenBank/DDBJ databases">
        <authorList>
            <consortium name="DOE Joint Genome Institute"/>
            <person name="Kuo A."/>
            <person name="Martino E."/>
            <person name="Perotto S."/>
            <person name="Kohler A."/>
            <person name="Nagy L.G."/>
            <person name="Floudas D."/>
            <person name="Copeland A."/>
            <person name="Barry K.W."/>
            <person name="Cichocki N."/>
            <person name="Veneault-Fourrey C."/>
            <person name="LaButti K."/>
            <person name="Lindquist E.A."/>
            <person name="Lipzen A."/>
            <person name="Lundell T."/>
            <person name="Morin E."/>
            <person name="Murat C."/>
            <person name="Sun H."/>
            <person name="Tunlid A."/>
            <person name="Henrissat B."/>
            <person name="Grigoriev I.V."/>
            <person name="Hibbett D.S."/>
            <person name="Martin F."/>
            <person name="Nordberg H.P."/>
            <person name="Cantor M.N."/>
            <person name="Hua S.X."/>
        </authorList>
    </citation>
    <scope>NUCLEOTIDE SEQUENCE [LARGE SCALE GENOMIC DNA]</scope>
    <source>
        <strain evidence="4 5">Zn</strain>
    </source>
</reference>
<evidence type="ECO:0000256" key="2">
    <source>
        <dbReference type="SAM" id="MobiDB-lite"/>
    </source>
</evidence>